<dbReference type="VEuPathDB" id="VectorBase:LDEU007093"/>
<sequence length="177" mass="19806">MMQNQSIHRIRNRRGTTTDPKTLLSYTKCFLLCAYFVFICGSGITLNELFQFLIEDFQDSQWVTGVILLVLGLISFLGLWGAFKEDSCLLMVYGIIILIVFLLHVILLFLLKNACTDIKSKCYDNMATPPGLAPILVAVSELTIAMCAFFMALIIESEKKKQSTPVVGHANDNSEQV</sequence>
<feature type="transmembrane region" description="Helical" evidence="1">
    <location>
        <begin position="62"/>
        <end position="83"/>
    </location>
</feature>
<accession>A0A443SBR6</accession>
<evidence type="ECO:0000256" key="1">
    <source>
        <dbReference type="SAM" id="Phobius"/>
    </source>
</evidence>
<feature type="transmembrane region" description="Helical" evidence="1">
    <location>
        <begin position="131"/>
        <end position="155"/>
    </location>
</feature>
<proteinExistence type="predicted"/>
<dbReference type="Proteomes" id="UP000288716">
    <property type="component" value="Unassembled WGS sequence"/>
</dbReference>
<keyword evidence="3" id="KW-1185">Reference proteome</keyword>
<comment type="caution">
    <text evidence="2">The sequence shown here is derived from an EMBL/GenBank/DDBJ whole genome shotgun (WGS) entry which is preliminary data.</text>
</comment>
<dbReference type="OrthoDB" id="6509763at2759"/>
<reference evidence="2 3" key="1">
    <citation type="journal article" date="2018" name="Gigascience">
        <title>Genomes of trombidid mites reveal novel predicted allergens and laterally-transferred genes associated with secondary metabolism.</title>
        <authorList>
            <person name="Dong X."/>
            <person name="Chaisiri K."/>
            <person name="Xia D."/>
            <person name="Armstrong S.D."/>
            <person name="Fang Y."/>
            <person name="Donnelly M.J."/>
            <person name="Kadowaki T."/>
            <person name="McGarry J.W."/>
            <person name="Darby A.C."/>
            <person name="Makepeace B.L."/>
        </authorList>
    </citation>
    <scope>NUCLEOTIDE SEQUENCE [LARGE SCALE GENOMIC DNA]</scope>
    <source>
        <strain evidence="2">UoL-UT</strain>
    </source>
</reference>
<name>A0A443SBR6_9ACAR</name>
<keyword evidence="1" id="KW-1133">Transmembrane helix</keyword>
<dbReference type="EMBL" id="NCKV01004230">
    <property type="protein sequence ID" value="RWS24947.1"/>
    <property type="molecule type" value="Genomic_DNA"/>
</dbReference>
<dbReference type="AlphaFoldDB" id="A0A443SBR6"/>
<keyword evidence="1" id="KW-0472">Membrane</keyword>
<feature type="transmembrane region" description="Helical" evidence="1">
    <location>
        <begin position="90"/>
        <end position="111"/>
    </location>
</feature>
<gene>
    <name evidence="2" type="ORF">B4U80_03283</name>
</gene>
<feature type="transmembrane region" description="Helical" evidence="1">
    <location>
        <begin position="29"/>
        <end position="50"/>
    </location>
</feature>
<keyword evidence="1" id="KW-0812">Transmembrane</keyword>
<protein>
    <submittedName>
        <fullName evidence="2">Uncharacterized protein</fullName>
    </submittedName>
</protein>
<evidence type="ECO:0000313" key="3">
    <source>
        <dbReference type="Proteomes" id="UP000288716"/>
    </source>
</evidence>
<evidence type="ECO:0000313" key="2">
    <source>
        <dbReference type="EMBL" id="RWS24947.1"/>
    </source>
</evidence>
<organism evidence="2 3">
    <name type="scientific">Leptotrombidium deliense</name>
    <dbReference type="NCBI Taxonomy" id="299467"/>
    <lineage>
        <taxon>Eukaryota</taxon>
        <taxon>Metazoa</taxon>
        <taxon>Ecdysozoa</taxon>
        <taxon>Arthropoda</taxon>
        <taxon>Chelicerata</taxon>
        <taxon>Arachnida</taxon>
        <taxon>Acari</taxon>
        <taxon>Acariformes</taxon>
        <taxon>Trombidiformes</taxon>
        <taxon>Prostigmata</taxon>
        <taxon>Anystina</taxon>
        <taxon>Parasitengona</taxon>
        <taxon>Trombiculoidea</taxon>
        <taxon>Trombiculidae</taxon>
        <taxon>Leptotrombidium</taxon>
    </lineage>
</organism>